<dbReference type="Proteomes" id="UP000327118">
    <property type="component" value="Unassembled WGS sequence"/>
</dbReference>
<protein>
    <submittedName>
        <fullName evidence="1">Uncharacterized protein</fullName>
    </submittedName>
</protein>
<name>A0A5N6YZR1_9EURO</name>
<gene>
    <name evidence="1" type="ORF">BDV28DRAFT_139179</name>
</gene>
<dbReference type="AlphaFoldDB" id="A0A5N6YZR1"/>
<sequence>MAVWSKPSKYNTTQESDKQCRELPYLKLVQSARCNKLFHFQRNQGIKHPTLSSSFAILPFYYFLPPSSSWALIFALERSLRTIWNDMETDDLLDDNL</sequence>
<reference evidence="2" key="1">
    <citation type="submission" date="2019-04" db="EMBL/GenBank/DDBJ databases">
        <title>Friends and foes A comparative genomics studyof 23 Aspergillus species from section Flavi.</title>
        <authorList>
            <consortium name="DOE Joint Genome Institute"/>
            <person name="Kjaerbolling I."/>
            <person name="Vesth T."/>
            <person name="Frisvad J.C."/>
            <person name="Nybo J.L."/>
            <person name="Theobald S."/>
            <person name="Kildgaard S."/>
            <person name="Isbrandt T."/>
            <person name="Kuo A."/>
            <person name="Sato A."/>
            <person name="Lyhne E.K."/>
            <person name="Kogle M.E."/>
            <person name="Wiebenga A."/>
            <person name="Kun R.S."/>
            <person name="Lubbers R.J."/>
            <person name="Makela M.R."/>
            <person name="Barry K."/>
            <person name="Chovatia M."/>
            <person name="Clum A."/>
            <person name="Daum C."/>
            <person name="Haridas S."/>
            <person name="He G."/>
            <person name="LaButti K."/>
            <person name="Lipzen A."/>
            <person name="Mondo S."/>
            <person name="Riley R."/>
            <person name="Salamov A."/>
            <person name="Simmons B.A."/>
            <person name="Magnuson J.K."/>
            <person name="Henrissat B."/>
            <person name="Mortensen U.H."/>
            <person name="Larsen T.O."/>
            <person name="Devries R.P."/>
            <person name="Grigoriev I.V."/>
            <person name="Machida M."/>
            <person name="Baker S.E."/>
            <person name="Andersen M.R."/>
        </authorList>
    </citation>
    <scope>NUCLEOTIDE SEQUENCE [LARGE SCALE GENOMIC DNA]</scope>
    <source>
        <strain evidence="2">CBS 553.77</strain>
    </source>
</reference>
<keyword evidence="2" id="KW-1185">Reference proteome</keyword>
<evidence type="ECO:0000313" key="2">
    <source>
        <dbReference type="Proteomes" id="UP000327118"/>
    </source>
</evidence>
<organism evidence="1 2">
    <name type="scientific">Aspergillus coremiiformis</name>
    <dbReference type="NCBI Taxonomy" id="138285"/>
    <lineage>
        <taxon>Eukaryota</taxon>
        <taxon>Fungi</taxon>
        <taxon>Dikarya</taxon>
        <taxon>Ascomycota</taxon>
        <taxon>Pezizomycotina</taxon>
        <taxon>Eurotiomycetes</taxon>
        <taxon>Eurotiomycetidae</taxon>
        <taxon>Eurotiales</taxon>
        <taxon>Aspergillaceae</taxon>
        <taxon>Aspergillus</taxon>
        <taxon>Aspergillus subgen. Circumdati</taxon>
    </lineage>
</organism>
<dbReference type="EMBL" id="ML739226">
    <property type="protein sequence ID" value="KAE8350423.1"/>
    <property type="molecule type" value="Genomic_DNA"/>
</dbReference>
<accession>A0A5N6YZR1</accession>
<proteinExistence type="predicted"/>
<evidence type="ECO:0000313" key="1">
    <source>
        <dbReference type="EMBL" id="KAE8350423.1"/>
    </source>
</evidence>